<keyword evidence="3" id="KW-1185">Reference proteome</keyword>
<evidence type="ECO:0000313" key="2">
    <source>
        <dbReference type="EMBL" id="CAG7733161.1"/>
    </source>
</evidence>
<dbReference type="EMBL" id="CAJVCH010244234">
    <property type="protein sequence ID" value="CAG7733161.1"/>
    <property type="molecule type" value="Genomic_DNA"/>
</dbReference>
<evidence type="ECO:0000256" key="1">
    <source>
        <dbReference type="SAM" id="MobiDB-lite"/>
    </source>
</evidence>
<feature type="region of interest" description="Disordered" evidence="1">
    <location>
        <begin position="53"/>
        <end position="79"/>
    </location>
</feature>
<protein>
    <submittedName>
        <fullName evidence="2">Uncharacterized protein</fullName>
    </submittedName>
</protein>
<accession>A0A8J2PDJ6</accession>
<comment type="caution">
    <text evidence="2">The sequence shown here is derived from an EMBL/GenBank/DDBJ whole genome shotgun (WGS) entry which is preliminary data.</text>
</comment>
<dbReference type="Proteomes" id="UP000708208">
    <property type="component" value="Unassembled WGS sequence"/>
</dbReference>
<feature type="compositionally biased region" description="Basic residues" evidence="1">
    <location>
        <begin position="57"/>
        <end position="67"/>
    </location>
</feature>
<gene>
    <name evidence="2" type="ORF">AFUS01_LOCUS21624</name>
</gene>
<name>A0A8J2PDJ6_9HEXA</name>
<dbReference type="AlphaFoldDB" id="A0A8J2PDJ6"/>
<evidence type="ECO:0000313" key="3">
    <source>
        <dbReference type="Proteomes" id="UP000708208"/>
    </source>
</evidence>
<sequence>MIYAAKNLLWDDFPYGSSTNGKFFYMVKIPGFKSCTLNFVHEPKRMKEERLFPSKPKNGRKFGRKSGTRMFADNGSNMG</sequence>
<reference evidence="2" key="1">
    <citation type="submission" date="2021-06" db="EMBL/GenBank/DDBJ databases">
        <authorList>
            <person name="Hodson N. C."/>
            <person name="Mongue J. A."/>
            <person name="Jaron S. K."/>
        </authorList>
    </citation>
    <scope>NUCLEOTIDE SEQUENCE</scope>
</reference>
<organism evidence="2 3">
    <name type="scientific">Allacma fusca</name>
    <dbReference type="NCBI Taxonomy" id="39272"/>
    <lineage>
        <taxon>Eukaryota</taxon>
        <taxon>Metazoa</taxon>
        <taxon>Ecdysozoa</taxon>
        <taxon>Arthropoda</taxon>
        <taxon>Hexapoda</taxon>
        <taxon>Collembola</taxon>
        <taxon>Symphypleona</taxon>
        <taxon>Sminthuridae</taxon>
        <taxon>Allacma</taxon>
    </lineage>
</organism>
<proteinExistence type="predicted"/>